<proteinExistence type="predicted"/>
<keyword evidence="3" id="KW-1185">Reference proteome</keyword>
<dbReference type="EMBL" id="KN714666">
    <property type="protein sequence ID" value="KUI52697.1"/>
    <property type="molecule type" value="Genomic_DNA"/>
</dbReference>
<feature type="region of interest" description="Disordered" evidence="1">
    <location>
        <begin position="127"/>
        <end position="163"/>
    </location>
</feature>
<dbReference type="Proteomes" id="UP000078576">
    <property type="component" value="Unassembled WGS sequence"/>
</dbReference>
<evidence type="ECO:0000313" key="2">
    <source>
        <dbReference type="EMBL" id="KUI52697.1"/>
    </source>
</evidence>
<name>A0A194UM06_CYTMA</name>
<organism evidence="2 3">
    <name type="scientific">Cytospora mali</name>
    <name type="common">Apple Valsa canker fungus</name>
    <name type="synonym">Valsa mali</name>
    <dbReference type="NCBI Taxonomy" id="578113"/>
    <lineage>
        <taxon>Eukaryota</taxon>
        <taxon>Fungi</taxon>
        <taxon>Dikarya</taxon>
        <taxon>Ascomycota</taxon>
        <taxon>Pezizomycotina</taxon>
        <taxon>Sordariomycetes</taxon>
        <taxon>Sordariomycetidae</taxon>
        <taxon>Diaporthales</taxon>
        <taxon>Cytosporaceae</taxon>
        <taxon>Cytospora</taxon>
    </lineage>
</organism>
<sequence length="163" mass="18007">MCKFEKQDIWCMHASCQKVVGAGDSYTRCRKAKEKGLAWGSCGKTDEWTKPAKKSEEVECLNCYEVRLMDLERQRQAMAREGIANAALEQQDRAYGAQRTWYASSPHQWPQSQAAYPADLVGYPSDYGAGETFDEDIGEGSSGSGSSQGHYSSGRGYYGSGSR</sequence>
<protein>
    <submittedName>
        <fullName evidence="2">Uncharacterized protein</fullName>
    </submittedName>
</protein>
<gene>
    <name evidence="2" type="ORF">VP1G_00257</name>
</gene>
<evidence type="ECO:0000256" key="1">
    <source>
        <dbReference type="SAM" id="MobiDB-lite"/>
    </source>
</evidence>
<accession>A0A194UM06</accession>
<feature type="compositionally biased region" description="Low complexity" evidence="1">
    <location>
        <begin position="144"/>
        <end position="155"/>
    </location>
</feature>
<dbReference type="AlphaFoldDB" id="A0A194UM06"/>
<reference evidence="3" key="1">
    <citation type="submission" date="2014-12" db="EMBL/GenBank/DDBJ databases">
        <title>Genome Sequence of Valsa Canker Pathogens Uncovers a Specific Adaption of Colonization on Woody Bark.</title>
        <authorList>
            <person name="Yin Z."/>
            <person name="Liu H."/>
            <person name="Gao X."/>
            <person name="Li Z."/>
            <person name="Song N."/>
            <person name="Ke X."/>
            <person name="Dai Q."/>
            <person name="Wu Y."/>
            <person name="Sun Y."/>
            <person name="Xu J.-R."/>
            <person name="Kang Z.K."/>
            <person name="Wang L."/>
            <person name="Huang L."/>
        </authorList>
    </citation>
    <scope>NUCLEOTIDE SEQUENCE [LARGE SCALE GENOMIC DNA]</scope>
    <source>
        <strain evidence="3">SXYL134</strain>
    </source>
</reference>
<evidence type="ECO:0000313" key="3">
    <source>
        <dbReference type="Proteomes" id="UP000078576"/>
    </source>
</evidence>